<dbReference type="SUPFAM" id="SSF56349">
    <property type="entry name" value="DNA breaking-rejoining enzymes"/>
    <property type="match status" value="1"/>
</dbReference>
<dbReference type="InterPro" id="IPR050090">
    <property type="entry name" value="Tyrosine_recombinase_XerCD"/>
</dbReference>
<dbReference type="InterPro" id="IPR002104">
    <property type="entry name" value="Integrase_catalytic"/>
</dbReference>
<protein>
    <submittedName>
        <fullName evidence="9">Tyrosine recombinase XerC</fullName>
    </submittedName>
</protein>
<dbReference type="KEGG" id="ctai:NCTC12078_02303"/>
<dbReference type="PROSITE" id="PS51898">
    <property type="entry name" value="TYR_RECOMBINASE"/>
    <property type="match status" value="1"/>
</dbReference>
<dbReference type="EMBL" id="LR215974">
    <property type="protein sequence ID" value="VFB04280.1"/>
    <property type="molecule type" value="Genomic_DNA"/>
</dbReference>
<accession>A0A4U8WFW7</accession>
<evidence type="ECO:0000256" key="2">
    <source>
        <dbReference type="ARBA" id="ARBA00022908"/>
    </source>
</evidence>
<evidence type="ECO:0000313" key="8">
    <source>
        <dbReference type="EMBL" id="VFB04273.1"/>
    </source>
</evidence>
<evidence type="ECO:0000313" key="9">
    <source>
        <dbReference type="EMBL" id="VFB04280.1"/>
    </source>
</evidence>
<keyword evidence="2" id="KW-0229">DNA integration</keyword>
<dbReference type="Proteomes" id="UP000290013">
    <property type="component" value="Chromosome"/>
</dbReference>
<dbReference type="PROSITE" id="PS51900">
    <property type="entry name" value="CB"/>
    <property type="match status" value="1"/>
</dbReference>
<organism evidence="9 10">
    <name type="scientific">Chryseobacterium taihuense</name>
    <dbReference type="NCBI Taxonomy" id="1141221"/>
    <lineage>
        <taxon>Bacteria</taxon>
        <taxon>Pseudomonadati</taxon>
        <taxon>Bacteroidota</taxon>
        <taxon>Flavobacteriia</taxon>
        <taxon>Flavobacteriales</taxon>
        <taxon>Weeksellaceae</taxon>
        <taxon>Chryseobacterium group</taxon>
        <taxon>Chryseobacterium</taxon>
    </lineage>
</organism>
<dbReference type="GO" id="GO:0003677">
    <property type="term" value="F:DNA binding"/>
    <property type="evidence" value="ECO:0007669"/>
    <property type="project" value="UniProtKB-UniRule"/>
</dbReference>
<feature type="domain" description="Core-binding (CB)" evidence="7">
    <location>
        <begin position="18"/>
        <end position="106"/>
    </location>
</feature>
<feature type="domain" description="Tyr recombinase" evidence="6">
    <location>
        <begin position="126"/>
        <end position="292"/>
    </location>
</feature>
<dbReference type="Gene3D" id="1.10.443.10">
    <property type="entry name" value="Intergrase catalytic core"/>
    <property type="match status" value="1"/>
</dbReference>
<evidence type="ECO:0000256" key="4">
    <source>
        <dbReference type="ARBA" id="ARBA00023172"/>
    </source>
</evidence>
<sequence>MFPFSTENTKAKPSYLIQMNEEIILQFRKELQNLGYCKTVINSYPKQIAKFLRYIRKENFEVQSKDILDYYSYLKTVISPRTKNPLSDNYLHTILLAIKLYFDYLQRTGTIKINPYQLKIKAPKSEERKVFTNEEIKKLYAKSSKLQVIILHLCYACGLRRTEAVNLLLKDIDLENNLLYIRKGKGKKRRVIPFTRQVQKDIKDFIFSNEKGEYLLNITAERIYIEFKYLLKKTGLNNQGFTLHCLRHTIATQLLEQGMELEKVRDFLGHEYLGTTQIYTRINYGTGKLSAK</sequence>
<dbReference type="GO" id="GO:0015074">
    <property type="term" value="P:DNA integration"/>
    <property type="evidence" value="ECO:0007669"/>
    <property type="project" value="UniProtKB-KW"/>
</dbReference>
<dbReference type="Pfam" id="PF00589">
    <property type="entry name" value="Phage_integrase"/>
    <property type="match status" value="1"/>
</dbReference>
<evidence type="ECO:0000256" key="5">
    <source>
        <dbReference type="PROSITE-ProRule" id="PRU01248"/>
    </source>
</evidence>
<comment type="similarity">
    <text evidence="1">Belongs to the 'phage' integrase family.</text>
</comment>
<dbReference type="InterPro" id="IPR011010">
    <property type="entry name" value="DNA_brk_join_enz"/>
</dbReference>
<dbReference type="InterPro" id="IPR010998">
    <property type="entry name" value="Integrase_recombinase_N"/>
</dbReference>
<dbReference type="InterPro" id="IPR044068">
    <property type="entry name" value="CB"/>
</dbReference>
<dbReference type="PANTHER" id="PTHR30349:SF41">
    <property type="entry name" value="INTEGRASE_RECOMBINASE PROTEIN MJ0367-RELATED"/>
    <property type="match status" value="1"/>
</dbReference>
<evidence type="ECO:0000259" key="6">
    <source>
        <dbReference type="PROSITE" id="PS51898"/>
    </source>
</evidence>
<dbReference type="Gene3D" id="1.10.150.130">
    <property type="match status" value="1"/>
</dbReference>
<name>A0A4U8WFW7_9FLAO</name>
<keyword evidence="4" id="KW-0233">DNA recombination</keyword>
<dbReference type="InterPro" id="IPR013762">
    <property type="entry name" value="Integrase-like_cat_sf"/>
</dbReference>
<keyword evidence="3 5" id="KW-0238">DNA-binding</keyword>
<dbReference type="AlphaFoldDB" id="A0A4U8WFW7"/>
<proteinExistence type="inferred from homology"/>
<dbReference type="GO" id="GO:0006310">
    <property type="term" value="P:DNA recombination"/>
    <property type="evidence" value="ECO:0007669"/>
    <property type="project" value="UniProtKB-KW"/>
</dbReference>
<dbReference type="KEGG" id="ctai:NCTC12078_02296"/>
<gene>
    <name evidence="9" type="primary">xerC_4</name>
    <name evidence="8" type="synonym">xerC_2</name>
    <name evidence="8" type="ORF">NCTC12078_02296</name>
    <name evidence="9" type="ORF">NCTC12078_02303</name>
</gene>
<dbReference type="EMBL" id="LR215974">
    <property type="protein sequence ID" value="VFB04273.1"/>
    <property type="molecule type" value="Genomic_DNA"/>
</dbReference>
<dbReference type="PANTHER" id="PTHR30349">
    <property type="entry name" value="PHAGE INTEGRASE-RELATED"/>
    <property type="match status" value="1"/>
</dbReference>
<evidence type="ECO:0000256" key="3">
    <source>
        <dbReference type="ARBA" id="ARBA00023125"/>
    </source>
</evidence>
<reference evidence="9 10" key="1">
    <citation type="submission" date="2019-02" db="EMBL/GenBank/DDBJ databases">
        <authorList>
            <consortium name="Pathogen Informatics"/>
        </authorList>
    </citation>
    <scope>NUCLEOTIDE SEQUENCE [LARGE SCALE GENOMIC DNA]</scope>
    <source>
        <strain evidence="9 10">3012STDY6944375</strain>
    </source>
</reference>
<evidence type="ECO:0000313" key="10">
    <source>
        <dbReference type="Proteomes" id="UP000290013"/>
    </source>
</evidence>
<evidence type="ECO:0000256" key="1">
    <source>
        <dbReference type="ARBA" id="ARBA00008857"/>
    </source>
</evidence>
<evidence type="ECO:0000259" key="7">
    <source>
        <dbReference type="PROSITE" id="PS51900"/>
    </source>
</evidence>